<reference evidence="2 3" key="1">
    <citation type="submission" date="2016-06" db="EMBL/GenBank/DDBJ databases">
        <authorList>
            <consortium name="Pathogen Informatics"/>
        </authorList>
    </citation>
    <scope>NUCLEOTIDE SEQUENCE [LARGE SCALE GENOMIC DNA]</scope>
    <source>
        <strain evidence="2">PowCR01</strain>
    </source>
</reference>
<protein>
    <submittedName>
        <fullName evidence="2">Uncharacterized protein</fullName>
    </submittedName>
</protein>
<evidence type="ECO:0000256" key="1">
    <source>
        <dbReference type="SAM" id="Phobius"/>
    </source>
</evidence>
<sequence length="185" mass="21892">MMLNYIFYNNSSKYENKIERVKKDELNSFQSCIKNVSITFILFGSIFIIINILINLFFIGNWKFPNVYKLFSITSGIFAYIVDSFNVTNGRMVSTTIFTFSLNLMFLLLQFLYVLLKIHRIKPIEFGSYFPLFLPAFACLLESITVNVKSKIRESLLNKKSKKKKQKQKMKDHRMHQDEYLFLIN</sequence>
<evidence type="ECO:0000313" key="2">
    <source>
        <dbReference type="EMBL" id="SBT77544.1"/>
    </source>
</evidence>
<feature type="transmembrane region" description="Helical" evidence="1">
    <location>
        <begin position="128"/>
        <end position="148"/>
    </location>
</feature>
<dbReference type="EMBL" id="LT594515">
    <property type="protein sequence ID" value="SBT77544.1"/>
    <property type="molecule type" value="Genomic_DNA"/>
</dbReference>
<proteinExistence type="predicted"/>
<dbReference type="Proteomes" id="UP000243200">
    <property type="component" value="Chromosome 11"/>
</dbReference>
<dbReference type="AlphaFoldDB" id="A0A1C3KTR6"/>
<evidence type="ECO:0000313" key="3">
    <source>
        <dbReference type="Proteomes" id="UP000243200"/>
    </source>
</evidence>
<dbReference type="OrthoDB" id="375791at2759"/>
<dbReference type="VEuPathDB" id="PlasmoDB:POWCR01_110013200"/>
<keyword evidence="1" id="KW-1133">Transmembrane helix</keyword>
<feature type="transmembrane region" description="Helical" evidence="1">
    <location>
        <begin position="97"/>
        <end position="116"/>
    </location>
</feature>
<feature type="transmembrane region" description="Helical" evidence="1">
    <location>
        <begin position="38"/>
        <end position="60"/>
    </location>
</feature>
<feature type="transmembrane region" description="Helical" evidence="1">
    <location>
        <begin position="66"/>
        <end position="85"/>
    </location>
</feature>
<name>A0A1C3KTR6_PLAOA</name>
<organism evidence="2 3">
    <name type="scientific">Plasmodium ovale</name>
    <name type="common">malaria parasite P. ovale</name>
    <dbReference type="NCBI Taxonomy" id="36330"/>
    <lineage>
        <taxon>Eukaryota</taxon>
        <taxon>Sar</taxon>
        <taxon>Alveolata</taxon>
        <taxon>Apicomplexa</taxon>
        <taxon>Aconoidasida</taxon>
        <taxon>Haemosporida</taxon>
        <taxon>Plasmodiidae</taxon>
        <taxon>Plasmodium</taxon>
        <taxon>Plasmodium (Plasmodium)</taxon>
    </lineage>
</organism>
<keyword evidence="1" id="KW-0812">Transmembrane</keyword>
<dbReference type="VEuPathDB" id="PlasmoDB:PocGH01_11019300"/>
<keyword evidence="1" id="KW-0472">Membrane</keyword>
<accession>A0A1C3KTR6</accession>
<gene>
    <name evidence="2" type="primary">PowCR01_110013200</name>
    <name evidence="2" type="ORF">POWCR01_110013200</name>
</gene>